<name>A0A9D2PEG5_9FIRM</name>
<dbReference type="InterPro" id="IPR052549">
    <property type="entry name" value="SpmB"/>
</dbReference>
<reference evidence="2" key="1">
    <citation type="journal article" date="2021" name="PeerJ">
        <title>Extensive microbial diversity within the chicken gut microbiome revealed by metagenomics and culture.</title>
        <authorList>
            <person name="Gilroy R."/>
            <person name="Ravi A."/>
            <person name="Getino M."/>
            <person name="Pursley I."/>
            <person name="Horton D.L."/>
            <person name="Alikhan N.F."/>
            <person name="Baker D."/>
            <person name="Gharbi K."/>
            <person name="Hall N."/>
            <person name="Watson M."/>
            <person name="Adriaenssens E.M."/>
            <person name="Foster-Nyarko E."/>
            <person name="Jarju S."/>
            <person name="Secka A."/>
            <person name="Antonio M."/>
            <person name="Oren A."/>
            <person name="Chaudhuri R.R."/>
            <person name="La Ragione R."/>
            <person name="Hildebrand F."/>
            <person name="Pallen M.J."/>
        </authorList>
    </citation>
    <scope>NUCLEOTIDE SEQUENCE</scope>
    <source>
        <strain evidence="2">CHK183-5548</strain>
    </source>
</reference>
<keyword evidence="1" id="KW-0472">Membrane</keyword>
<dbReference type="EMBL" id="DWWL01000049">
    <property type="protein sequence ID" value="HJC47990.1"/>
    <property type="molecule type" value="Genomic_DNA"/>
</dbReference>
<keyword evidence="1" id="KW-0812">Transmembrane</keyword>
<feature type="transmembrane region" description="Helical" evidence="1">
    <location>
        <begin position="6"/>
        <end position="25"/>
    </location>
</feature>
<sequence>MSILTYLSNILVPFILFYMIGFGILSRRPVFDDFLKGAADGIRTVAGILPTLVGLMTAVGVLRASGFLDFLGELLTVPASFLRIPPPLVPLLIVRLISNSAATGLLLDLFREFGADSFTGMSASILMSCTETVFYCMSLYFGSVGVTRTRYTLAGALIATAAGTAAAVFLASL</sequence>
<gene>
    <name evidence="2" type="ORF">IAA04_08055</name>
</gene>
<dbReference type="GO" id="GO:0005886">
    <property type="term" value="C:plasma membrane"/>
    <property type="evidence" value="ECO:0007669"/>
    <property type="project" value="TreeGrafter"/>
</dbReference>
<feature type="transmembrane region" description="Helical" evidence="1">
    <location>
        <begin position="122"/>
        <end position="141"/>
    </location>
</feature>
<evidence type="ECO:0000313" key="3">
    <source>
        <dbReference type="Proteomes" id="UP000823883"/>
    </source>
</evidence>
<proteinExistence type="predicted"/>
<dbReference type="AlphaFoldDB" id="A0A9D2PEG5"/>
<comment type="caution">
    <text evidence="2">The sequence shown here is derived from an EMBL/GenBank/DDBJ whole genome shotgun (WGS) entry which is preliminary data.</text>
</comment>
<evidence type="ECO:0000256" key="1">
    <source>
        <dbReference type="SAM" id="Phobius"/>
    </source>
</evidence>
<reference evidence="2" key="2">
    <citation type="submission" date="2021-04" db="EMBL/GenBank/DDBJ databases">
        <authorList>
            <person name="Gilroy R."/>
        </authorList>
    </citation>
    <scope>NUCLEOTIDE SEQUENCE</scope>
    <source>
        <strain evidence="2">CHK183-5548</strain>
    </source>
</reference>
<feature type="transmembrane region" description="Helical" evidence="1">
    <location>
        <begin position="45"/>
        <end position="68"/>
    </location>
</feature>
<keyword evidence="1" id="KW-1133">Transmembrane helix</keyword>
<evidence type="ECO:0000313" key="2">
    <source>
        <dbReference type="EMBL" id="HJC47990.1"/>
    </source>
</evidence>
<dbReference type="PANTHER" id="PTHR35793:SF2">
    <property type="entry name" value="INNER MEMBRANE PROTEIN YJIG"/>
    <property type="match status" value="1"/>
</dbReference>
<organism evidence="2 3">
    <name type="scientific">Candidatus Lachnoclostridium pullistercoris</name>
    <dbReference type="NCBI Taxonomy" id="2838632"/>
    <lineage>
        <taxon>Bacteria</taxon>
        <taxon>Bacillati</taxon>
        <taxon>Bacillota</taxon>
        <taxon>Clostridia</taxon>
        <taxon>Lachnospirales</taxon>
        <taxon>Lachnospiraceae</taxon>
    </lineage>
</organism>
<feature type="transmembrane region" description="Helical" evidence="1">
    <location>
        <begin position="153"/>
        <end position="171"/>
    </location>
</feature>
<protein>
    <submittedName>
        <fullName evidence="2">Spore maturation protein</fullName>
    </submittedName>
</protein>
<dbReference type="PANTHER" id="PTHR35793">
    <property type="entry name" value="INNER MEMBRANE PROTEIN YJIG"/>
    <property type="match status" value="1"/>
</dbReference>
<dbReference type="Proteomes" id="UP000823883">
    <property type="component" value="Unassembled WGS sequence"/>
</dbReference>
<accession>A0A9D2PEG5</accession>